<evidence type="ECO:0000259" key="6">
    <source>
        <dbReference type="Pfam" id="PF01699"/>
    </source>
</evidence>
<dbReference type="InterPro" id="IPR004837">
    <property type="entry name" value="NaCa_Exmemb"/>
</dbReference>
<evidence type="ECO:0000256" key="2">
    <source>
        <dbReference type="ARBA" id="ARBA00022692"/>
    </source>
</evidence>
<feature type="transmembrane region" description="Helical" evidence="5">
    <location>
        <begin position="266"/>
        <end position="284"/>
    </location>
</feature>
<dbReference type="GO" id="GO:0005886">
    <property type="term" value="C:plasma membrane"/>
    <property type="evidence" value="ECO:0007669"/>
    <property type="project" value="TreeGrafter"/>
</dbReference>
<proteinExistence type="predicted"/>
<dbReference type="InterPro" id="IPR044880">
    <property type="entry name" value="NCX_ion-bd_dom_sf"/>
</dbReference>
<dbReference type="PANTHER" id="PTHR10846">
    <property type="entry name" value="SODIUM/POTASSIUM/CALCIUM EXCHANGER"/>
    <property type="match status" value="1"/>
</dbReference>
<keyword evidence="8" id="KW-1185">Reference proteome</keyword>
<evidence type="ECO:0000256" key="4">
    <source>
        <dbReference type="ARBA" id="ARBA00023136"/>
    </source>
</evidence>
<dbReference type="OrthoDB" id="9794225at2"/>
<dbReference type="RefSeq" id="WP_115366682.1">
    <property type="nucleotide sequence ID" value="NZ_QBKA01000002.1"/>
</dbReference>
<reference evidence="7 8" key="1">
    <citation type="submission" date="2018-04" db="EMBL/GenBank/DDBJ databases">
        <title>Altererythrobacter sp. HME9302 genome sequencing and assembly.</title>
        <authorList>
            <person name="Kang H."/>
            <person name="Kim H."/>
            <person name="Joh K."/>
        </authorList>
    </citation>
    <scope>NUCLEOTIDE SEQUENCE [LARGE SCALE GENOMIC DNA]</scope>
    <source>
        <strain evidence="7 8">HME9302</strain>
    </source>
</reference>
<dbReference type="GO" id="GO:0008273">
    <property type="term" value="F:calcium, potassium:sodium antiporter activity"/>
    <property type="evidence" value="ECO:0007669"/>
    <property type="project" value="TreeGrafter"/>
</dbReference>
<evidence type="ECO:0000313" key="7">
    <source>
        <dbReference type="EMBL" id="RDC60541.1"/>
    </source>
</evidence>
<feature type="transmembrane region" description="Helical" evidence="5">
    <location>
        <begin position="290"/>
        <end position="306"/>
    </location>
</feature>
<organism evidence="7 8">
    <name type="scientific">Alteripontixanthobacter maritimus</name>
    <dbReference type="NCBI Taxonomy" id="2161824"/>
    <lineage>
        <taxon>Bacteria</taxon>
        <taxon>Pseudomonadati</taxon>
        <taxon>Pseudomonadota</taxon>
        <taxon>Alphaproteobacteria</taxon>
        <taxon>Sphingomonadales</taxon>
        <taxon>Erythrobacteraceae</taxon>
        <taxon>Alteripontixanthobacter</taxon>
    </lineage>
</organism>
<dbReference type="InterPro" id="IPR004481">
    <property type="entry name" value="K/Na/Ca-exchanger"/>
</dbReference>
<evidence type="ECO:0000256" key="3">
    <source>
        <dbReference type="ARBA" id="ARBA00022989"/>
    </source>
</evidence>
<dbReference type="Proteomes" id="UP000253727">
    <property type="component" value="Unassembled WGS sequence"/>
</dbReference>
<dbReference type="EMBL" id="QBKA01000002">
    <property type="protein sequence ID" value="RDC60541.1"/>
    <property type="molecule type" value="Genomic_DNA"/>
</dbReference>
<dbReference type="Gene3D" id="1.20.1420.30">
    <property type="entry name" value="NCX, central ion-binding region"/>
    <property type="match status" value="1"/>
</dbReference>
<sequence>MITAVLLALAGLVGLALGGELLVRGAVGIARLAGMSPLLTGLVVVGSATSMPEMVTSVEAALAGSPGIAWGNIVGSNIANSLLILGIAAIVAPIALTGAGRRDAVSGLLAAVLIFGIALSGIGSVWIGIALLVAICGYVYWRYNHPRPAIDEVEQSGPEPTWAKSGILFLLGLAALVAGGQALVTGAIELATIAGISETAIGLTVVAIGTSLPELAATLAAAWRGQSGLALGNVLGSNIYNLLLIGGVTMTIAPISIPFELVDLEMPVMVAASALLVLLCMFASRIGRWLGVLMVAAAIANSVVVLS</sequence>
<keyword evidence="2 5" id="KW-0812">Transmembrane</keyword>
<dbReference type="AlphaFoldDB" id="A0A369Q6P6"/>
<feature type="transmembrane region" description="Helical" evidence="5">
    <location>
        <begin position="167"/>
        <end position="188"/>
    </location>
</feature>
<dbReference type="GO" id="GO:0005262">
    <property type="term" value="F:calcium channel activity"/>
    <property type="evidence" value="ECO:0007669"/>
    <property type="project" value="TreeGrafter"/>
</dbReference>
<protein>
    <submittedName>
        <fullName evidence="7">Putative membrane protein</fullName>
    </submittedName>
</protein>
<comment type="subcellular location">
    <subcellularLocation>
        <location evidence="1">Membrane</location>
        <topology evidence="1">Multi-pass membrane protein</topology>
    </subcellularLocation>
</comment>
<name>A0A369Q6P6_9SPHN</name>
<comment type="caution">
    <text evidence="7">The sequence shown here is derived from an EMBL/GenBank/DDBJ whole genome shotgun (WGS) entry which is preliminary data.</text>
</comment>
<dbReference type="PANTHER" id="PTHR10846:SF8">
    <property type="entry name" value="INNER MEMBRANE PROTEIN YRBG"/>
    <property type="match status" value="1"/>
</dbReference>
<gene>
    <name evidence="7" type="ORF">HME9302_01752</name>
</gene>
<evidence type="ECO:0000313" key="8">
    <source>
        <dbReference type="Proteomes" id="UP000253727"/>
    </source>
</evidence>
<dbReference type="NCBIfam" id="TIGR00367">
    <property type="entry name" value="calcium/sodium antiporter"/>
    <property type="match status" value="1"/>
</dbReference>
<accession>A0A369Q6P6</accession>
<evidence type="ECO:0000256" key="1">
    <source>
        <dbReference type="ARBA" id="ARBA00004141"/>
    </source>
</evidence>
<feature type="domain" description="Sodium/calcium exchanger membrane region" evidence="6">
    <location>
        <begin position="166"/>
        <end position="300"/>
    </location>
</feature>
<keyword evidence="3 5" id="KW-1133">Transmembrane helix</keyword>
<feature type="transmembrane region" description="Helical" evidence="5">
    <location>
        <begin position="239"/>
        <end position="259"/>
    </location>
</feature>
<dbReference type="Gene3D" id="6.10.280.80">
    <property type="entry name" value="NCX, peripheral helical region"/>
    <property type="match status" value="1"/>
</dbReference>
<dbReference type="GO" id="GO:0006874">
    <property type="term" value="P:intracellular calcium ion homeostasis"/>
    <property type="evidence" value="ECO:0007669"/>
    <property type="project" value="TreeGrafter"/>
</dbReference>
<feature type="domain" description="Sodium/calcium exchanger membrane region" evidence="6">
    <location>
        <begin position="4"/>
        <end position="143"/>
    </location>
</feature>
<feature type="transmembrane region" description="Helical" evidence="5">
    <location>
        <begin position="108"/>
        <end position="141"/>
    </location>
</feature>
<dbReference type="Pfam" id="PF01699">
    <property type="entry name" value="Na_Ca_ex"/>
    <property type="match status" value="2"/>
</dbReference>
<keyword evidence="4 5" id="KW-0472">Membrane</keyword>
<feature type="transmembrane region" description="Helical" evidence="5">
    <location>
        <begin position="200"/>
        <end position="223"/>
    </location>
</feature>
<evidence type="ECO:0000256" key="5">
    <source>
        <dbReference type="SAM" id="Phobius"/>
    </source>
</evidence>
<feature type="transmembrane region" description="Helical" evidence="5">
    <location>
        <begin position="78"/>
        <end position="96"/>
    </location>
</feature>